<sequence>MRAHNATRLGSVHLPGKARRTYVRRSHYYLFTTRRSRAGKVTEVESEPLGPATRSGLNRPEWVENAREEELGGSNGSGLLLWADESAMGPRETP</sequence>
<dbReference type="AlphaFoldDB" id="A0A2I0L8D5"/>
<evidence type="ECO:0000313" key="2">
    <source>
        <dbReference type="EMBL" id="PKI76900.1"/>
    </source>
</evidence>
<reference evidence="2 3" key="1">
    <citation type="submission" date="2017-11" db="EMBL/GenBank/DDBJ databases">
        <title>De-novo sequencing of pomegranate (Punica granatum L.) genome.</title>
        <authorList>
            <person name="Akparov Z."/>
            <person name="Amiraslanov A."/>
            <person name="Hajiyeva S."/>
            <person name="Abbasov M."/>
            <person name="Kaur K."/>
            <person name="Hamwieh A."/>
            <person name="Solovyev V."/>
            <person name="Salamov A."/>
            <person name="Braich B."/>
            <person name="Kosarev P."/>
            <person name="Mahmoud A."/>
            <person name="Hajiyev E."/>
            <person name="Babayeva S."/>
            <person name="Izzatullayeva V."/>
            <person name="Mammadov A."/>
            <person name="Mammadov A."/>
            <person name="Sharifova S."/>
            <person name="Ojaghi J."/>
            <person name="Eynullazada K."/>
            <person name="Bayramov B."/>
            <person name="Abdulazimova A."/>
            <person name="Shahmuradov I."/>
        </authorList>
    </citation>
    <scope>NUCLEOTIDE SEQUENCE [LARGE SCALE GENOMIC DNA]</scope>
    <source>
        <strain evidence="3">cv. AG2017</strain>
        <tissue evidence="2">Leaf</tissue>
    </source>
</reference>
<dbReference type="EMBL" id="PGOL01000107">
    <property type="protein sequence ID" value="PKI76900.1"/>
    <property type="molecule type" value="Genomic_DNA"/>
</dbReference>
<keyword evidence="3" id="KW-1185">Reference proteome</keyword>
<feature type="region of interest" description="Disordered" evidence="1">
    <location>
        <begin position="39"/>
        <end position="94"/>
    </location>
</feature>
<gene>
    <name evidence="2" type="ORF">CRG98_002687</name>
</gene>
<evidence type="ECO:0000313" key="3">
    <source>
        <dbReference type="Proteomes" id="UP000233551"/>
    </source>
</evidence>
<accession>A0A2I0L8D5</accession>
<feature type="compositionally biased region" description="Basic and acidic residues" evidence="1">
    <location>
        <begin position="61"/>
        <end position="70"/>
    </location>
</feature>
<organism evidence="2 3">
    <name type="scientific">Punica granatum</name>
    <name type="common">Pomegranate</name>
    <dbReference type="NCBI Taxonomy" id="22663"/>
    <lineage>
        <taxon>Eukaryota</taxon>
        <taxon>Viridiplantae</taxon>
        <taxon>Streptophyta</taxon>
        <taxon>Embryophyta</taxon>
        <taxon>Tracheophyta</taxon>
        <taxon>Spermatophyta</taxon>
        <taxon>Magnoliopsida</taxon>
        <taxon>eudicotyledons</taxon>
        <taxon>Gunneridae</taxon>
        <taxon>Pentapetalae</taxon>
        <taxon>rosids</taxon>
        <taxon>malvids</taxon>
        <taxon>Myrtales</taxon>
        <taxon>Lythraceae</taxon>
        <taxon>Punica</taxon>
    </lineage>
</organism>
<name>A0A2I0L8D5_PUNGR</name>
<protein>
    <submittedName>
        <fullName evidence="2">Uncharacterized protein</fullName>
    </submittedName>
</protein>
<proteinExistence type="predicted"/>
<dbReference type="Proteomes" id="UP000233551">
    <property type="component" value="Unassembled WGS sequence"/>
</dbReference>
<comment type="caution">
    <text evidence="2">The sequence shown here is derived from an EMBL/GenBank/DDBJ whole genome shotgun (WGS) entry which is preliminary data.</text>
</comment>
<evidence type="ECO:0000256" key="1">
    <source>
        <dbReference type="SAM" id="MobiDB-lite"/>
    </source>
</evidence>